<organism evidence="2 3">
    <name type="scientific">Helianthus annuus</name>
    <name type="common">Common sunflower</name>
    <dbReference type="NCBI Taxonomy" id="4232"/>
    <lineage>
        <taxon>Eukaryota</taxon>
        <taxon>Viridiplantae</taxon>
        <taxon>Streptophyta</taxon>
        <taxon>Embryophyta</taxon>
        <taxon>Tracheophyta</taxon>
        <taxon>Spermatophyta</taxon>
        <taxon>Magnoliopsida</taxon>
        <taxon>eudicotyledons</taxon>
        <taxon>Gunneridae</taxon>
        <taxon>Pentapetalae</taxon>
        <taxon>asterids</taxon>
        <taxon>campanulids</taxon>
        <taxon>Asterales</taxon>
        <taxon>Asteraceae</taxon>
        <taxon>Asteroideae</taxon>
        <taxon>Heliantheae alliance</taxon>
        <taxon>Heliantheae</taxon>
        <taxon>Helianthus</taxon>
    </lineage>
</organism>
<accession>A0A9K3ND98</accession>
<reference evidence="2" key="2">
    <citation type="submission" date="2020-06" db="EMBL/GenBank/DDBJ databases">
        <title>Helianthus annuus Genome sequencing and assembly Release 2.</title>
        <authorList>
            <person name="Gouzy J."/>
            <person name="Langlade N."/>
            <person name="Munos S."/>
        </authorList>
    </citation>
    <scope>NUCLEOTIDE SEQUENCE</scope>
    <source>
        <tissue evidence="2">Leaves</tissue>
    </source>
</reference>
<gene>
    <name evidence="2" type="ORF">HanXRQr2_Chr08g0348551</name>
</gene>
<dbReference type="AlphaFoldDB" id="A0A9K3ND98"/>
<sequence>MVSKHLRLCITDLSLPLSVVLLILGSVTVWILVLFFSSLIGEGCVGL</sequence>
<keyword evidence="1" id="KW-0472">Membrane</keyword>
<evidence type="ECO:0000313" key="2">
    <source>
        <dbReference type="EMBL" id="KAF5796192.1"/>
    </source>
</evidence>
<keyword evidence="1" id="KW-1133">Transmembrane helix</keyword>
<name>A0A9K3ND98_HELAN</name>
<proteinExistence type="predicted"/>
<feature type="transmembrane region" description="Helical" evidence="1">
    <location>
        <begin position="20"/>
        <end position="41"/>
    </location>
</feature>
<comment type="caution">
    <text evidence="2">The sequence shown here is derived from an EMBL/GenBank/DDBJ whole genome shotgun (WGS) entry which is preliminary data.</text>
</comment>
<keyword evidence="1" id="KW-0812">Transmembrane</keyword>
<dbReference type="Proteomes" id="UP000215914">
    <property type="component" value="Unassembled WGS sequence"/>
</dbReference>
<dbReference type="EMBL" id="MNCJ02000323">
    <property type="protein sequence ID" value="KAF5796192.1"/>
    <property type="molecule type" value="Genomic_DNA"/>
</dbReference>
<evidence type="ECO:0000256" key="1">
    <source>
        <dbReference type="SAM" id="Phobius"/>
    </source>
</evidence>
<evidence type="ECO:0000313" key="3">
    <source>
        <dbReference type="Proteomes" id="UP000215914"/>
    </source>
</evidence>
<protein>
    <submittedName>
        <fullName evidence="2">Uncharacterized protein</fullName>
    </submittedName>
</protein>
<reference evidence="2" key="1">
    <citation type="journal article" date="2017" name="Nature">
        <title>The sunflower genome provides insights into oil metabolism, flowering and Asterid evolution.</title>
        <authorList>
            <person name="Badouin H."/>
            <person name="Gouzy J."/>
            <person name="Grassa C.J."/>
            <person name="Murat F."/>
            <person name="Staton S.E."/>
            <person name="Cottret L."/>
            <person name="Lelandais-Briere C."/>
            <person name="Owens G.L."/>
            <person name="Carrere S."/>
            <person name="Mayjonade B."/>
            <person name="Legrand L."/>
            <person name="Gill N."/>
            <person name="Kane N.C."/>
            <person name="Bowers J.E."/>
            <person name="Hubner S."/>
            <person name="Bellec A."/>
            <person name="Berard A."/>
            <person name="Berges H."/>
            <person name="Blanchet N."/>
            <person name="Boniface M.C."/>
            <person name="Brunel D."/>
            <person name="Catrice O."/>
            <person name="Chaidir N."/>
            <person name="Claudel C."/>
            <person name="Donnadieu C."/>
            <person name="Faraut T."/>
            <person name="Fievet G."/>
            <person name="Helmstetter N."/>
            <person name="King M."/>
            <person name="Knapp S.J."/>
            <person name="Lai Z."/>
            <person name="Le Paslier M.C."/>
            <person name="Lippi Y."/>
            <person name="Lorenzon L."/>
            <person name="Mandel J.R."/>
            <person name="Marage G."/>
            <person name="Marchand G."/>
            <person name="Marquand E."/>
            <person name="Bret-Mestries E."/>
            <person name="Morien E."/>
            <person name="Nambeesan S."/>
            <person name="Nguyen T."/>
            <person name="Pegot-Espagnet P."/>
            <person name="Pouilly N."/>
            <person name="Raftis F."/>
            <person name="Sallet E."/>
            <person name="Schiex T."/>
            <person name="Thomas J."/>
            <person name="Vandecasteele C."/>
            <person name="Vares D."/>
            <person name="Vear F."/>
            <person name="Vautrin S."/>
            <person name="Crespi M."/>
            <person name="Mangin B."/>
            <person name="Burke J.M."/>
            <person name="Salse J."/>
            <person name="Munos S."/>
            <person name="Vincourt P."/>
            <person name="Rieseberg L.H."/>
            <person name="Langlade N.B."/>
        </authorList>
    </citation>
    <scope>NUCLEOTIDE SEQUENCE</scope>
    <source>
        <tissue evidence="2">Leaves</tissue>
    </source>
</reference>
<dbReference type="Gramene" id="mRNA:HanXRQr2_Chr08g0348551">
    <property type="protein sequence ID" value="mRNA:HanXRQr2_Chr08g0348551"/>
    <property type="gene ID" value="HanXRQr2_Chr08g0348551"/>
</dbReference>
<keyword evidence="3" id="KW-1185">Reference proteome</keyword>